<dbReference type="Pfam" id="PF12697">
    <property type="entry name" value="Abhydrolase_6"/>
    <property type="match status" value="1"/>
</dbReference>
<evidence type="ECO:0000313" key="12">
    <source>
        <dbReference type="Proteomes" id="UP001271007"/>
    </source>
</evidence>
<keyword evidence="8 11" id="KW-0012">Acyltransferase</keyword>
<dbReference type="EMBL" id="JAWDJX010000012">
    <property type="protein sequence ID" value="KAK3054358.1"/>
    <property type="molecule type" value="Genomic_DNA"/>
</dbReference>
<evidence type="ECO:0000256" key="4">
    <source>
        <dbReference type="ARBA" id="ARBA00023136"/>
    </source>
</evidence>
<keyword evidence="4 8" id="KW-0472">Membrane</keyword>
<comment type="subcellular location">
    <subcellularLocation>
        <location evidence="1">Membrane</location>
        <topology evidence="1">Multi-pass membrane protein</topology>
    </subcellularLocation>
</comment>
<feature type="transmembrane region" description="Helical" evidence="8">
    <location>
        <begin position="138"/>
        <end position="161"/>
    </location>
</feature>
<keyword evidence="12" id="KW-1185">Reference proteome</keyword>
<dbReference type="InterPro" id="IPR052897">
    <property type="entry name" value="Sec-Metab_Biosynth_Hydrolase"/>
</dbReference>
<dbReference type="Proteomes" id="UP001271007">
    <property type="component" value="Unassembled WGS sequence"/>
</dbReference>
<comment type="catalytic activity">
    <reaction evidence="7 8">
        <text>L-cysteinyl-[protein] + hexadecanoyl-CoA = S-hexadecanoyl-L-cysteinyl-[protein] + CoA</text>
        <dbReference type="Rhea" id="RHEA:36683"/>
        <dbReference type="Rhea" id="RHEA-COMP:10131"/>
        <dbReference type="Rhea" id="RHEA-COMP:11032"/>
        <dbReference type="ChEBI" id="CHEBI:29950"/>
        <dbReference type="ChEBI" id="CHEBI:57287"/>
        <dbReference type="ChEBI" id="CHEBI:57379"/>
        <dbReference type="ChEBI" id="CHEBI:74151"/>
        <dbReference type="EC" id="2.3.1.225"/>
    </reaction>
</comment>
<evidence type="ECO:0000256" key="8">
    <source>
        <dbReference type="RuleBase" id="RU079119"/>
    </source>
</evidence>
<dbReference type="EC" id="2.3.1.225" evidence="8"/>
<dbReference type="InterPro" id="IPR001594">
    <property type="entry name" value="Palmitoyltrfase_DHHC"/>
</dbReference>
<keyword evidence="2 8" id="KW-0812">Transmembrane</keyword>
<dbReference type="AlphaFoldDB" id="A0AAJ0GCU0"/>
<evidence type="ECO:0000259" key="10">
    <source>
        <dbReference type="Pfam" id="PF12697"/>
    </source>
</evidence>
<sequence length="646" mass="73541">MDMPLLQRLALPGVTLLVCFLAYSSQWLFYNIQPGPLRKGDAYLFNAFVASLLICYWRSCTTDPGRIPKDWLERLLGDGKDDASAAQRQRWCRKCEAYKPPRAHHCKACKRCIVKMDHHCVWTGRVFHFKMRCTLTHFFILVVTNSLVLFALILLLGRTIWSMSLNMTTIETWEIERHETLLRRSRTLGGWLDGPDGKKVPIERQEFPWDIGIWQNLCAMMGSHNPLVWFWPFARSLSVESGLQFEHNEIEDPSKPWPPPDPDRLFRVPRRPISGDPFTHSMDPSHFRQRQEADFARYADLDGEYVVRRKPFHERLENMHRHGQAGQNRNDTAIATDSEVSDDEEDEFTARRQITDDAGEEGWRNKEGERLSDFGVDEVADFYDEDDLPLAEIIRRRAWYEKWHYRLLHNGLEKAGYEVTTVSLPSTGGDKPTAGIEPDIETVASAIKAYISQDKNVVVAMHSFGGLVGSCAVKGLLSKDQSNGKGVVSLVYLAAGIPMEGMSFMDATGGNHASWCRLVNVDGSDSAPVPNTSIWCAPDKDGVDPGQLFFADCDDATREEAVKRLSYWSEGNMWSKATFAAWQEVESNYLMCTEDQGLPFAQQQMMTQIPRGKWKLVEQIEAGHSPFLSKPEETVKFVRRCCGEEV</sequence>
<keyword evidence="3 8" id="KW-1133">Transmembrane helix</keyword>
<evidence type="ECO:0000256" key="1">
    <source>
        <dbReference type="ARBA" id="ARBA00004141"/>
    </source>
</evidence>
<keyword evidence="8 11" id="KW-0808">Transferase</keyword>
<keyword evidence="6" id="KW-0449">Lipoprotein</keyword>
<dbReference type="Gene3D" id="3.40.50.1820">
    <property type="entry name" value="alpha/beta hydrolase"/>
    <property type="match status" value="1"/>
</dbReference>
<comment type="domain">
    <text evidence="8">The DHHC domain is required for palmitoyltransferase activity.</text>
</comment>
<feature type="domain" description="AB hydrolase-1" evidence="10">
    <location>
        <begin position="399"/>
        <end position="636"/>
    </location>
</feature>
<dbReference type="PANTHER" id="PTHR37017">
    <property type="entry name" value="AB HYDROLASE-1 DOMAIN-CONTAINING PROTEIN-RELATED"/>
    <property type="match status" value="1"/>
</dbReference>
<reference evidence="11" key="1">
    <citation type="submission" date="2023-04" db="EMBL/GenBank/DDBJ databases">
        <title>Black Yeasts Isolated from many extreme environments.</title>
        <authorList>
            <person name="Coleine C."/>
            <person name="Stajich J.E."/>
            <person name="Selbmann L."/>
        </authorList>
    </citation>
    <scope>NUCLEOTIDE SEQUENCE</scope>
    <source>
        <strain evidence="11">CCFEE 5312</strain>
    </source>
</reference>
<feature type="domain" description="Palmitoyltransferase DHHC" evidence="9">
    <location>
        <begin position="88"/>
        <end position="172"/>
    </location>
</feature>
<name>A0AAJ0GCU0_9PEZI</name>
<proteinExistence type="inferred from homology"/>
<dbReference type="SUPFAM" id="SSF53474">
    <property type="entry name" value="alpha/beta-Hydrolases"/>
    <property type="match status" value="1"/>
</dbReference>
<protein>
    <recommendedName>
        <fullName evidence="8">Palmitoyltransferase</fullName>
        <ecNumber evidence="8">2.3.1.225</ecNumber>
    </recommendedName>
</protein>
<dbReference type="PANTHER" id="PTHR37017:SF11">
    <property type="entry name" value="ESTERASE_LIPASE_THIOESTERASE DOMAIN-CONTAINING PROTEIN"/>
    <property type="match status" value="1"/>
</dbReference>
<comment type="caution">
    <text evidence="11">The sequence shown here is derived from an EMBL/GenBank/DDBJ whole genome shotgun (WGS) entry which is preliminary data.</text>
</comment>
<evidence type="ECO:0000256" key="2">
    <source>
        <dbReference type="ARBA" id="ARBA00022692"/>
    </source>
</evidence>
<gene>
    <name evidence="11" type="primary">PFA4</name>
    <name evidence="11" type="ORF">LTR09_004626</name>
</gene>
<evidence type="ECO:0000313" key="11">
    <source>
        <dbReference type="EMBL" id="KAK3054358.1"/>
    </source>
</evidence>
<evidence type="ECO:0000256" key="3">
    <source>
        <dbReference type="ARBA" id="ARBA00022989"/>
    </source>
</evidence>
<evidence type="ECO:0000256" key="6">
    <source>
        <dbReference type="ARBA" id="ARBA00023288"/>
    </source>
</evidence>
<keyword evidence="5" id="KW-0564">Palmitate</keyword>
<accession>A0AAJ0GCU0</accession>
<organism evidence="11 12">
    <name type="scientific">Extremus antarcticus</name>
    <dbReference type="NCBI Taxonomy" id="702011"/>
    <lineage>
        <taxon>Eukaryota</taxon>
        <taxon>Fungi</taxon>
        <taxon>Dikarya</taxon>
        <taxon>Ascomycota</taxon>
        <taxon>Pezizomycotina</taxon>
        <taxon>Dothideomycetes</taxon>
        <taxon>Dothideomycetidae</taxon>
        <taxon>Mycosphaerellales</taxon>
        <taxon>Extremaceae</taxon>
        <taxon>Extremus</taxon>
    </lineage>
</organism>
<evidence type="ECO:0000256" key="5">
    <source>
        <dbReference type="ARBA" id="ARBA00023139"/>
    </source>
</evidence>
<dbReference type="InterPro" id="IPR000073">
    <property type="entry name" value="AB_hydrolase_1"/>
</dbReference>
<dbReference type="GO" id="GO:0019706">
    <property type="term" value="F:protein-cysteine S-palmitoyltransferase activity"/>
    <property type="evidence" value="ECO:0007669"/>
    <property type="project" value="UniProtKB-EC"/>
</dbReference>
<comment type="similarity">
    <text evidence="8">Belongs to the DHHC palmitoyltransferase family.</text>
</comment>
<evidence type="ECO:0000256" key="7">
    <source>
        <dbReference type="ARBA" id="ARBA00048048"/>
    </source>
</evidence>
<evidence type="ECO:0000259" key="9">
    <source>
        <dbReference type="Pfam" id="PF01529"/>
    </source>
</evidence>
<dbReference type="Pfam" id="PF01529">
    <property type="entry name" value="DHHC"/>
    <property type="match status" value="1"/>
</dbReference>
<dbReference type="InterPro" id="IPR029058">
    <property type="entry name" value="AB_hydrolase_fold"/>
</dbReference>
<dbReference type="GO" id="GO:0016020">
    <property type="term" value="C:membrane"/>
    <property type="evidence" value="ECO:0007669"/>
    <property type="project" value="UniProtKB-SubCell"/>
</dbReference>
<feature type="transmembrane region" description="Helical" evidence="8">
    <location>
        <begin position="40"/>
        <end position="57"/>
    </location>
</feature>
<dbReference type="PROSITE" id="PS50216">
    <property type="entry name" value="DHHC"/>
    <property type="match status" value="1"/>
</dbReference>